<dbReference type="PANTHER" id="PTHR22999">
    <property type="entry name" value="PX SERINE/THREONINE KINASE PXK"/>
    <property type="match status" value="1"/>
</dbReference>
<dbReference type="GO" id="GO:0005769">
    <property type="term" value="C:early endosome"/>
    <property type="evidence" value="ECO:0007669"/>
    <property type="project" value="TreeGrafter"/>
</dbReference>
<dbReference type="InterPro" id="IPR001683">
    <property type="entry name" value="PX_dom"/>
</dbReference>
<comment type="subcellular location">
    <subcellularLocation>
        <location evidence="1">Cytoplasm</location>
    </subcellularLocation>
</comment>
<evidence type="ECO:0000259" key="4">
    <source>
        <dbReference type="PROSITE" id="PS50011"/>
    </source>
</evidence>
<dbReference type="Gene3D" id="1.10.510.10">
    <property type="entry name" value="Transferase(Phosphotransferase) domain 1"/>
    <property type="match status" value="1"/>
</dbReference>
<evidence type="ECO:0000313" key="6">
    <source>
        <dbReference type="Proteomes" id="UP000694844"/>
    </source>
</evidence>
<dbReference type="GO" id="GO:0043271">
    <property type="term" value="P:negative regulation of monoatomic ion transport"/>
    <property type="evidence" value="ECO:0007669"/>
    <property type="project" value="TreeGrafter"/>
</dbReference>
<dbReference type="InterPro" id="IPR036871">
    <property type="entry name" value="PX_dom_sf"/>
</dbReference>
<dbReference type="PROSITE" id="PS50195">
    <property type="entry name" value="PX"/>
    <property type="match status" value="1"/>
</dbReference>
<dbReference type="FunFam" id="1.10.510.10:FF:000830">
    <property type="entry name" value="PX domain-containing serine/threonine kinase"/>
    <property type="match status" value="1"/>
</dbReference>
<dbReference type="GO" id="GO:0004672">
    <property type="term" value="F:protein kinase activity"/>
    <property type="evidence" value="ECO:0007669"/>
    <property type="project" value="InterPro"/>
</dbReference>
<dbReference type="GO" id="GO:0006622">
    <property type="term" value="P:protein targeting to lysosome"/>
    <property type="evidence" value="ECO:0007669"/>
    <property type="project" value="TreeGrafter"/>
</dbReference>
<dbReference type="GO" id="GO:0003779">
    <property type="term" value="F:actin binding"/>
    <property type="evidence" value="ECO:0007669"/>
    <property type="project" value="InterPro"/>
</dbReference>
<dbReference type="Pfam" id="PF02205">
    <property type="entry name" value="WH2"/>
    <property type="match status" value="1"/>
</dbReference>
<evidence type="ECO:0000256" key="3">
    <source>
        <dbReference type="SAM" id="MobiDB-lite"/>
    </source>
</evidence>
<dbReference type="GO" id="GO:0005770">
    <property type="term" value="C:late endosome"/>
    <property type="evidence" value="ECO:0007669"/>
    <property type="project" value="TreeGrafter"/>
</dbReference>
<dbReference type="Gene3D" id="3.30.1520.10">
    <property type="entry name" value="Phox-like domain"/>
    <property type="match status" value="1"/>
</dbReference>
<dbReference type="SUPFAM" id="SSF64268">
    <property type="entry name" value="PX domain"/>
    <property type="match status" value="1"/>
</dbReference>
<dbReference type="InterPro" id="IPR003124">
    <property type="entry name" value="WH2_dom"/>
</dbReference>
<name>A0A8B8B1Z3_CRAVI</name>
<accession>A0A8B8B1Z3</accession>
<dbReference type="GO" id="GO:0045022">
    <property type="term" value="P:early endosome to late endosome transport"/>
    <property type="evidence" value="ECO:0007669"/>
    <property type="project" value="TreeGrafter"/>
</dbReference>
<keyword evidence="6" id="KW-1185">Reference proteome</keyword>
<dbReference type="GO" id="GO:0005886">
    <property type="term" value="C:plasma membrane"/>
    <property type="evidence" value="ECO:0007669"/>
    <property type="project" value="TreeGrafter"/>
</dbReference>
<dbReference type="PROSITE" id="PS50011">
    <property type="entry name" value="PROTEIN_KINASE_DOM"/>
    <property type="match status" value="1"/>
</dbReference>
<evidence type="ECO:0000259" key="5">
    <source>
        <dbReference type="PROSITE" id="PS50195"/>
    </source>
</evidence>
<dbReference type="AlphaFoldDB" id="A0A8B8B1Z3"/>
<dbReference type="Pfam" id="PF00787">
    <property type="entry name" value="PX"/>
    <property type="match status" value="1"/>
</dbReference>
<dbReference type="OrthoDB" id="41200at2759"/>
<dbReference type="Proteomes" id="UP000694844">
    <property type="component" value="Chromosome 8"/>
</dbReference>
<feature type="compositionally biased region" description="Low complexity" evidence="3">
    <location>
        <begin position="475"/>
        <end position="507"/>
    </location>
</feature>
<feature type="compositionally biased region" description="Basic residues" evidence="3">
    <location>
        <begin position="457"/>
        <end position="467"/>
    </location>
</feature>
<dbReference type="KEGG" id="cvn:111106800"/>
<dbReference type="SUPFAM" id="SSF56112">
    <property type="entry name" value="Protein kinase-like (PK-like)"/>
    <property type="match status" value="1"/>
</dbReference>
<reference evidence="7" key="1">
    <citation type="submission" date="2025-08" db="UniProtKB">
        <authorList>
            <consortium name="RefSeq"/>
        </authorList>
    </citation>
    <scope>IDENTIFICATION</scope>
    <source>
        <tissue evidence="7">Whole sample</tissue>
    </source>
</reference>
<feature type="region of interest" description="Disordered" evidence="3">
    <location>
        <begin position="441"/>
        <end position="576"/>
    </location>
</feature>
<dbReference type="PANTHER" id="PTHR22999:SF40">
    <property type="entry name" value="PX DOMAIN-CONTAINING PROTEIN KINASE-LIKE PROTEIN"/>
    <property type="match status" value="1"/>
</dbReference>
<dbReference type="InterPro" id="IPR000719">
    <property type="entry name" value="Prot_kinase_dom"/>
</dbReference>
<protein>
    <submittedName>
        <fullName evidence="7">PX domain-containing protein kinase-like protein isoform X1</fullName>
    </submittedName>
</protein>
<dbReference type="InterPro" id="IPR011009">
    <property type="entry name" value="Kinase-like_dom_sf"/>
</dbReference>
<dbReference type="GeneID" id="111106800"/>
<feature type="domain" description="PX" evidence="5">
    <location>
        <begin position="14"/>
        <end position="125"/>
    </location>
</feature>
<gene>
    <name evidence="7" type="primary">LOC111106800</name>
</gene>
<dbReference type="RefSeq" id="XP_022297326.1">
    <property type="nucleotide sequence ID" value="XM_022441618.1"/>
</dbReference>
<feature type="compositionally biased region" description="Basic and acidic residues" evidence="3">
    <location>
        <begin position="445"/>
        <end position="456"/>
    </location>
</feature>
<dbReference type="CDD" id="cd22062">
    <property type="entry name" value="WH2_DdVASP-like"/>
    <property type="match status" value="1"/>
</dbReference>
<dbReference type="GO" id="GO:0035091">
    <property type="term" value="F:phosphatidylinositol binding"/>
    <property type="evidence" value="ECO:0007669"/>
    <property type="project" value="InterPro"/>
</dbReference>
<organism evidence="6 7">
    <name type="scientific">Crassostrea virginica</name>
    <name type="common">Eastern oyster</name>
    <dbReference type="NCBI Taxonomy" id="6565"/>
    <lineage>
        <taxon>Eukaryota</taxon>
        <taxon>Metazoa</taxon>
        <taxon>Spiralia</taxon>
        <taxon>Lophotrochozoa</taxon>
        <taxon>Mollusca</taxon>
        <taxon>Bivalvia</taxon>
        <taxon>Autobranchia</taxon>
        <taxon>Pteriomorphia</taxon>
        <taxon>Ostreida</taxon>
        <taxon>Ostreoidea</taxon>
        <taxon>Ostreidae</taxon>
        <taxon>Crassostrea</taxon>
    </lineage>
</organism>
<dbReference type="InterPro" id="IPR051837">
    <property type="entry name" value="SortingNexin/PXDomain-PKLike"/>
</dbReference>
<dbReference type="GO" id="GO:0005524">
    <property type="term" value="F:ATP binding"/>
    <property type="evidence" value="ECO:0007669"/>
    <property type="project" value="InterPro"/>
</dbReference>
<keyword evidence="2" id="KW-0963">Cytoplasm</keyword>
<feature type="compositionally biased region" description="Pro residues" evidence="3">
    <location>
        <begin position="508"/>
        <end position="543"/>
    </location>
</feature>
<evidence type="ECO:0000256" key="1">
    <source>
        <dbReference type="ARBA" id="ARBA00004496"/>
    </source>
</evidence>
<dbReference type="SMART" id="SM00312">
    <property type="entry name" value="PX"/>
    <property type="match status" value="1"/>
</dbReference>
<feature type="domain" description="Protein kinase" evidence="4">
    <location>
        <begin position="122"/>
        <end position="396"/>
    </location>
</feature>
<sequence length="576" mass="63975">MAVFEAKKQTKVTLDDTIPLKCLVDSAEKREDHMEYCVKVQRGPIPEHSWTVTKRYNEFVALDSDLKLSNIELQLPPKKVFGNFDREFIAERQQGLQTYLASVADHHLLSNSLYFKKFLDSTNYSINIPEQALQHVSMVFRSEKGWDVVEPLPDIGWRIRKSYILVKPVDQPKVRQVLSWCGFGPDKYIPEKELNAIMKLLPTIQHPNISPVVFSTTTESGGLAIRAFQEKGTLRDAVCKCKPKNHFLKKYANPKSCTTLDLNAVKIVGKQILEALKFLHEKGLPYGHLHAGNVIMDGGNCRLLDLENWLLGLPSYYRAFFTQFKKINTCELIDVYCFGQLLYEMAYGRQLFAPTCDSFPPNSPPEIRSVLESILSPEACKGGLPSVENLLSHPFFSGVSLPPSDKPVLKIPSKLKEAIKNAKEQMEKRLKEEQKIINQLKRLSKAKEFHMSEEEKKKRRKSKKSTPRKALQENGDISGESSSSKPSEPTKTSDSSSTQSSKSSSVPAAPPPPAPAAPPPPPAPGAPPPPAPPPPAKAAPAPAPQEGRAALLGSINNFSKKGLKKAVTNDRSAPKV</sequence>
<evidence type="ECO:0000313" key="7">
    <source>
        <dbReference type="RefSeq" id="XP_022297326.1"/>
    </source>
</evidence>
<dbReference type="SMART" id="SM00220">
    <property type="entry name" value="S_TKc"/>
    <property type="match status" value="1"/>
</dbReference>
<evidence type="ECO:0000256" key="2">
    <source>
        <dbReference type="ARBA" id="ARBA00022490"/>
    </source>
</evidence>
<proteinExistence type="predicted"/>
<dbReference type="GO" id="GO:0008333">
    <property type="term" value="P:endosome to lysosome transport"/>
    <property type="evidence" value="ECO:0007669"/>
    <property type="project" value="TreeGrafter"/>
</dbReference>